<dbReference type="Pfam" id="PF13460">
    <property type="entry name" value="NAD_binding_10"/>
    <property type="match status" value="1"/>
</dbReference>
<dbReference type="InterPro" id="IPR016040">
    <property type="entry name" value="NAD(P)-bd_dom"/>
</dbReference>
<dbReference type="PANTHER" id="PTHR43162">
    <property type="match status" value="1"/>
</dbReference>
<dbReference type="RefSeq" id="WP_084424557.1">
    <property type="nucleotide sequence ID" value="NZ_FWXV01000001.1"/>
</dbReference>
<dbReference type="EMBL" id="FWXV01000001">
    <property type="protein sequence ID" value="SMC58906.1"/>
    <property type="molecule type" value="Genomic_DNA"/>
</dbReference>
<protein>
    <submittedName>
        <fullName evidence="2">Uncharacterized conserved protein YbjT, contains NAD(P)-binding and DUF2867 domains</fullName>
    </submittedName>
</protein>
<evidence type="ECO:0000259" key="1">
    <source>
        <dbReference type="Pfam" id="PF13460"/>
    </source>
</evidence>
<dbReference type="Proteomes" id="UP000192674">
    <property type="component" value="Unassembled WGS sequence"/>
</dbReference>
<keyword evidence="3" id="KW-1185">Reference proteome</keyword>
<dbReference type="AlphaFoldDB" id="A0A1Y5WY29"/>
<dbReference type="OrthoDB" id="3207931at2"/>
<organism evidence="2 3">
    <name type="scientific">Kibdelosporangium aridum</name>
    <dbReference type="NCBI Taxonomy" id="2030"/>
    <lineage>
        <taxon>Bacteria</taxon>
        <taxon>Bacillati</taxon>
        <taxon>Actinomycetota</taxon>
        <taxon>Actinomycetes</taxon>
        <taxon>Pseudonocardiales</taxon>
        <taxon>Pseudonocardiaceae</taxon>
        <taxon>Kibdelosporangium</taxon>
    </lineage>
</organism>
<dbReference type="Gene3D" id="3.40.50.720">
    <property type="entry name" value="NAD(P)-binding Rossmann-like Domain"/>
    <property type="match status" value="1"/>
</dbReference>
<evidence type="ECO:0000313" key="2">
    <source>
        <dbReference type="EMBL" id="SMC58906.1"/>
    </source>
</evidence>
<dbReference type="Gene3D" id="3.90.25.10">
    <property type="entry name" value="UDP-galactose 4-epimerase, domain 1"/>
    <property type="match status" value="1"/>
</dbReference>
<name>A0A1Y5WY29_KIBAR</name>
<evidence type="ECO:0000313" key="3">
    <source>
        <dbReference type="Proteomes" id="UP000192674"/>
    </source>
</evidence>
<dbReference type="InterPro" id="IPR051604">
    <property type="entry name" value="Ergot_Alk_Oxidoreductase"/>
</dbReference>
<sequence>MRILVTGATGTVGRHVTDQLLTAGAEVRALTRNPETAALPSTVELHRGDLDSPTAEMFEGVDRMYLLAIGEPTLVTDLAKQAGVQRIVTLTSAAEDETYQATERAVENSGLEWTHVRPGMFAANLLDWAEDIKTTKVVKEPYPNARQTPIHEQDIAAVAATALLFDGHNGQTYTLSGPESLTKKEQAEAIGDAIGLQIGFQELTADEWRATSGVPDFVADWLLDIWHQATENPEPVLSTVEDVLGRPARTVREWAADHVGDFR</sequence>
<gene>
    <name evidence="2" type="ORF">SAMN05661093_00736</name>
</gene>
<proteinExistence type="predicted"/>
<accession>A0A1Y5WY29</accession>
<reference evidence="2 3" key="1">
    <citation type="submission" date="2017-04" db="EMBL/GenBank/DDBJ databases">
        <authorList>
            <person name="Afonso C.L."/>
            <person name="Miller P.J."/>
            <person name="Scott M.A."/>
            <person name="Spackman E."/>
            <person name="Goraichik I."/>
            <person name="Dimitrov K.M."/>
            <person name="Suarez D.L."/>
            <person name="Swayne D.E."/>
        </authorList>
    </citation>
    <scope>NUCLEOTIDE SEQUENCE [LARGE SCALE GENOMIC DNA]</scope>
    <source>
        <strain evidence="2 3">DSM 43828</strain>
    </source>
</reference>
<dbReference type="PANTHER" id="PTHR43162:SF1">
    <property type="entry name" value="PRESTALK A DIFFERENTIATION PROTEIN A"/>
    <property type="match status" value="1"/>
</dbReference>
<dbReference type="InterPro" id="IPR036291">
    <property type="entry name" value="NAD(P)-bd_dom_sf"/>
</dbReference>
<dbReference type="SUPFAM" id="SSF51735">
    <property type="entry name" value="NAD(P)-binding Rossmann-fold domains"/>
    <property type="match status" value="1"/>
</dbReference>
<feature type="domain" description="NAD(P)-binding" evidence="1">
    <location>
        <begin position="7"/>
        <end position="163"/>
    </location>
</feature>